<dbReference type="PANTHER" id="PTHR45908">
    <property type="entry name" value="PROTEIN CBG11750-RELATED"/>
    <property type="match status" value="1"/>
</dbReference>
<evidence type="ECO:0000259" key="1">
    <source>
        <dbReference type="Pfam" id="PF01764"/>
    </source>
</evidence>
<sequence length="263" mass="28504">MMPMSAAAYLNSNATACVANSFSNGQLVNQYTALCAPNLLDKCSGITAISRDDKAIIIAFGGTANFIQLVTESQESIFGNKTQFIAGGNVSEYFFNAWKGLWNSGMQDDLLTARNGNPGYQLWVTGHSLGGSMASLAAAYVIKLGLFTSSQVTLYTFGQPRTGDTNYAAAHDQLLGSASWRVTHHQDPVPHLPTEDYEGYFHHKSEIWYNNNMTVGSSYAECDADEGSSCSDSNLLDLSISDHLHYFNKEVHQFGECGCGPSC</sequence>
<reference evidence="3" key="1">
    <citation type="submission" date="2022-11" db="UniProtKB">
        <authorList>
            <consortium name="WormBaseParasite"/>
        </authorList>
    </citation>
    <scope>IDENTIFICATION</scope>
</reference>
<dbReference type="Pfam" id="PF01764">
    <property type="entry name" value="Lipase_3"/>
    <property type="match status" value="1"/>
</dbReference>
<evidence type="ECO:0000313" key="2">
    <source>
        <dbReference type="Proteomes" id="UP000887540"/>
    </source>
</evidence>
<dbReference type="Gene3D" id="3.40.50.1820">
    <property type="entry name" value="alpha/beta hydrolase"/>
    <property type="match status" value="1"/>
</dbReference>
<keyword evidence="2" id="KW-1185">Reference proteome</keyword>
<dbReference type="AlphaFoldDB" id="A0A914C7Z1"/>
<accession>A0A914C7Z1</accession>
<dbReference type="CDD" id="cd00519">
    <property type="entry name" value="Lipase_3"/>
    <property type="match status" value="1"/>
</dbReference>
<dbReference type="InterPro" id="IPR029058">
    <property type="entry name" value="AB_hydrolase_fold"/>
</dbReference>
<proteinExistence type="predicted"/>
<organism evidence="2 3">
    <name type="scientific">Acrobeloides nanus</name>
    <dbReference type="NCBI Taxonomy" id="290746"/>
    <lineage>
        <taxon>Eukaryota</taxon>
        <taxon>Metazoa</taxon>
        <taxon>Ecdysozoa</taxon>
        <taxon>Nematoda</taxon>
        <taxon>Chromadorea</taxon>
        <taxon>Rhabditida</taxon>
        <taxon>Tylenchina</taxon>
        <taxon>Cephalobomorpha</taxon>
        <taxon>Cephaloboidea</taxon>
        <taxon>Cephalobidae</taxon>
        <taxon>Acrobeloides</taxon>
    </lineage>
</organism>
<dbReference type="InterPro" id="IPR002921">
    <property type="entry name" value="Fungal_lipase-type"/>
</dbReference>
<feature type="domain" description="Fungal lipase-type" evidence="1">
    <location>
        <begin position="58"/>
        <end position="195"/>
    </location>
</feature>
<protein>
    <submittedName>
        <fullName evidence="3">Fungal lipase-like domain-containing protein</fullName>
    </submittedName>
</protein>
<dbReference type="GO" id="GO:0006629">
    <property type="term" value="P:lipid metabolic process"/>
    <property type="evidence" value="ECO:0007669"/>
    <property type="project" value="InterPro"/>
</dbReference>
<name>A0A914C7Z1_9BILA</name>
<dbReference type="WBParaSite" id="ACRNAN_Path_504.g1902.t1">
    <property type="protein sequence ID" value="ACRNAN_Path_504.g1902.t1"/>
    <property type="gene ID" value="ACRNAN_Path_504.g1902"/>
</dbReference>
<dbReference type="Proteomes" id="UP000887540">
    <property type="component" value="Unplaced"/>
</dbReference>
<evidence type="ECO:0000313" key="3">
    <source>
        <dbReference type="WBParaSite" id="ACRNAN_Path_504.g1902.t1"/>
    </source>
</evidence>
<dbReference type="SUPFAM" id="SSF53474">
    <property type="entry name" value="alpha/beta-Hydrolases"/>
    <property type="match status" value="1"/>
</dbReference>